<reference evidence="8 9" key="1">
    <citation type="submission" date="2023-03" db="EMBL/GenBank/DDBJ databases">
        <title>Novosphingobium cyanobacteriorum sp. nov., isolated from a eutrophic reservoir during the Microcystis bloom period.</title>
        <authorList>
            <person name="Kang M."/>
            <person name="Le V."/>
            <person name="Ko S.-R."/>
            <person name="Lee S.-A."/>
            <person name="Ahn C.-Y."/>
        </authorList>
    </citation>
    <scope>NUCLEOTIDE SEQUENCE [LARGE SCALE GENOMIC DNA]</scope>
    <source>
        <strain evidence="8 9">HBC54</strain>
    </source>
</reference>
<evidence type="ECO:0000259" key="7">
    <source>
        <dbReference type="Pfam" id="PF01292"/>
    </source>
</evidence>
<evidence type="ECO:0000256" key="1">
    <source>
        <dbReference type="ARBA" id="ARBA00004651"/>
    </source>
</evidence>
<proteinExistence type="predicted"/>
<keyword evidence="4 6" id="KW-1133">Transmembrane helix</keyword>
<evidence type="ECO:0000256" key="5">
    <source>
        <dbReference type="ARBA" id="ARBA00023136"/>
    </source>
</evidence>
<sequence>MAERPLVYRTKLPVRLWHWINALTIFIMLMSGMMIFNAHPRLYWGKAGANFDPAWLEIGNRGQTGFLNLLGVEIPTTGVLGYAQGTAEAFPPLVTIPSSYSIAAARQWHFAFAWVLVIALAIFLIYAIFSRHLWRDLALKREELSPSHLWADIKEHARLHFPTGEKARAYNPLQKIAYLGVLFMLIPLVVLTGLTMSPAMDAAWPWLPELFGGRQSARSIHFLCAFGFALFIAVHLLMVVLAGPFNELRSIITGWYRLPAEREVKP</sequence>
<keyword evidence="5 6" id="KW-0472">Membrane</keyword>
<keyword evidence="2" id="KW-1003">Cell membrane</keyword>
<feature type="transmembrane region" description="Helical" evidence="6">
    <location>
        <begin position="108"/>
        <end position="129"/>
    </location>
</feature>
<evidence type="ECO:0000256" key="4">
    <source>
        <dbReference type="ARBA" id="ARBA00022989"/>
    </source>
</evidence>
<dbReference type="InterPro" id="IPR016174">
    <property type="entry name" value="Di-haem_cyt_TM"/>
</dbReference>
<feature type="transmembrane region" description="Helical" evidence="6">
    <location>
        <begin position="176"/>
        <end position="200"/>
    </location>
</feature>
<name>A0ABT6CJ65_9SPHN</name>
<dbReference type="InterPro" id="IPR011577">
    <property type="entry name" value="Cyt_b561_bac/Ni-Hgenase"/>
</dbReference>
<gene>
    <name evidence="8" type="ORF">POM99_12115</name>
</gene>
<dbReference type="Pfam" id="PF01292">
    <property type="entry name" value="Ni_hydr_CYTB"/>
    <property type="match status" value="1"/>
</dbReference>
<feature type="transmembrane region" description="Helical" evidence="6">
    <location>
        <begin position="16"/>
        <end position="36"/>
    </location>
</feature>
<dbReference type="RefSeq" id="WP_277278135.1">
    <property type="nucleotide sequence ID" value="NZ_JAROCY010000010.1"/>
</dbReference>
<dbReference type="PANTHER" id="PTHR30485">
    <property type="entry name" value="NI/FE-HYDROGENASE 1 B-TYPE CYTOCHROME SUBUNIT"/>
    <property type="match status" value="1"/>
</dbReference>
<evidence type="ECO:0000256" key="6">
    <source>
        <dbReference type="SAM" id="Phobius"/>
    </source>
</evidence>
<feature type="domain" description="Cytochrome b561 bacterial/Ni-hydrogenase" evidence="7">
    <location>
        <begin position="10"/>
        <end position="254"/>
    </location>
</feature>
<organism evidence="8 9">
    <name type="scientific">Novosphingobium cyanobacteriorum</name>
    <dbReference type="NCBI Taxonomy" id="3024215"/>
    <lineage>
        <taxon>Bacteria</taxon>
        <taxon>Pseudomonadati</taxon>
        <taxon>Pseudomonadota</taxon>
        <taxon>Alphaproteobacteria</taxon>
        <taxon>Sphingomonadales</taxon>
        <taxon>Sphingomonadaceae</taxon>
        <taxon>Novosphingobium</taxon>
    </lineage>
</organism>
<keyword evidence="9" id="KW-1185">Reference proteome</keyword>
<dbReference type="PANTHER" id="PTHR30485:SF1">
    <property type="entry name" value="CYTOCHROME YDHU-RELATED"/>
    <property type="match status" value="1"/>
</dbReference>
<evidence type="ECO:0000256" key="2">
    <source>
        <dbReference type="ARBA" id="ARBA00022475"/>
    </source>
</evidence>
<dbReference type="Gene3D" id="1.20.950.20">
    <property type="entry name" value="Transmembrane di-heme cytochromes, Chain C"/>
    <property type="match status" value="1"/>
</dbReference>
<dbReference type="InterPro" id="IPR051542">
    <property type="entry name" value="Hydrogenase_cytochrome"/>
</dbReference>
<protein>
    <submittedName>
        <fullName evidence="8">Cytochrome b/b6 domain-containing protein</fullName>
    </submittedName>
</protein>
<feature type="transmembrane region" description="Helical" evidence="6">
    <location>
        <begin position="220"/>
        <end position="242"/>
    </location>
</feature>
<evidence type="ECO:0000313" key="8">
    <source>
        <dbReference type="EMBL" id="MDF8333951.1"/>
    </source>
</evidence>
<dbReference type="Proteomes" id="UP001222770">
    <property type="component" value="Unassembled WGS sequence"/>
</dbReference>
<comment type="subcellular location">
    <subcellularLocation>
        <location evidence="1">Cell membrane</location>
        <topology evidence="1">Multi-pass membrane protein</topology>
    </subcellularLocation>
</comment>
<dbReference type="EMBL" id="JAROCY010000010">
    <property type="protein sequence ID" value="MDF8333951.1"/>
    <property type="molecule type" value="Genomic_DNA"/>
</dbReference>
<keyword evidence="3 6" id="KW-0812">Transmembrane</keyword>
<evidence type="ECO:0000313" key="9">
    <source>
        <dbReference type="Proteomes" id="UP001222770"/>
    </source>
</evidence>
<evidence type="ECO:0000256" key="3">
    <source>
        <dbReference type="ARBA" id="ARBA00022692"/>
    </source>
</evidence>
<comment type="caution">
    <text evidence="8">The sequence shown here is derived from an EMBL/GenBank/DDBJ whole genome shotgun (WGS) entry which is preliminary data.</text>
</comment>
<dbReference type="SUPFAM" id="SSF81342">
    <property type="entry name" value="Transmembrane di-heme cytochromes"/>
    <property type="match status" value="1"/>
</dbReference>
<accession>A0ABT6CJ65</accession>